<feature type="domain" description="ATP-grasp" evidence="2">
    <location>
        <begin position="124"/>
        <end position="307"/>
    </location>
</feature>
<comment type="caution">
    <text evidence="3">The sequence shown here is derived from an EMBL/GenBank/DDBJ whole genome shotgun (WGS) entry which is preliminary data.</text>
</comment>
<dbReference type="Gene3D" id="3.30.470.20">
    <property type="entry name" value="ATP-grasp fold, B domain"/>
    <property type="match status" value="1"/>
</dbReference>
<dbReference type="Proteomes" id="UP000812277">
    <property type="component" value="Unassembled WGS sequence"/>
</dbReference>
<dbReference type="RefSeq" id="WP_219874458.1">
    <property type="nucleotide sequence ID" value="NZ_JAHZIJ010000021.1"/>
</dbReference>
<sequence>MIINGDQKRVLLTGGRAPATLELARLLGQERHRIYVAECLPKHLCLGSRYVERCFDIPSPAADEEGFVERLAAIIREEKIDCLIPTCEEAFYIAKAYERLSACCTVFVSPIAVMRTLHSKWEFNALLRRSGFQAPDSWLIGQESELHRVLGDIDPEAREKWVMKPEFSRFSSKVEIFTGRPPLPLRMKEGESWVLQRFVEGRQICTFAVASEGRMGAYSAYSSEFTAGKGACISFTFEPDPNVMEWMERFVKLAGYTGLIALDLIVGKDGRIHPIECNPRLTSGIHLFTAADGIGRAIFRSSDEVITPKGNHSSMIALAMLLYGLPQIRSPRGIFRWLHKLLTSRDVLFRFKDPLPFLGQMGVYGTIWRISRRLNISPLEASTIDIEWNGEL</sequence>
<evidence type="ECO:0000256" key="1">
    <source>
        <dbReference type="PROSITE-ProRule" id="PRU00409"/>
    </source>
</evidence>
<evidence type="ECO:0000313" key="3">
    <source>
        <dbReference type="EMBL" id="MBW7477208.1"/>
    </source>
</evidence>
<keyword evidence="4" id="KW-1185">Reference proteome</keyword>
<dbReference type="EMBL" id="JAHZIJ010000021">
    <property type="protein sequence ID" value="MBW7477208.1"/>
    <property type="molecule type" value="Genomic_DNA"/>
</dbReference>
<name>A0ABS7DBT8_9BACL</name>
<keyword evidence="1" id="KW-0547">Nucleotide-binding</keyword>
<dbReference type="PROSITE" id="PS50975">
    <property type="entry name" value="ATP_GRASP"/>
    <property type="match status" value="1"/>
</dbReference>
<dbReference type="Gene3D" id="3.40.50.20">
    <property type="match status" value="1"/>
</dbReference>
<protein>
    <submittedName>
        <fullName evidence="3">ATP-grasp domain-containing protein</fullName>
    </submittedName>
</protein>
<dbReference type="InterPro" id="IPR003806">
    <property type="entry name" value="ATP-grasp_PylC-type"/>
</dbReference>
<evidence type="ECO:0000259" key="2">
    <source>
        <dbReference type="PROSITE" id="PS50975"/>
    </source>
</evidence>
<accession>A0ABS7DBT8</accession>
<dbReference type="InterPro" id="IPR011761">
    <property type="entry name" value="ATP-grasp"/>
</dbReference>
<proteinExistence type="predicted"/>
<organism evidence="3 4">
    <name type="scientific">Paenibacillus oenotherae</name>
    <dbReference type="NCBI Taxonomy" id="1435645"/>
    <lineage>
        <taxon>Bacteria</taxon>
        <taxon>Bacillati</taxon>
        <taxon>Bacillota</taxon>
        <taxon>Bacilli</taxon>
        <taxon>Bacillales</taxon>
        <taxon>Paenibacillaceae</taxon>
        <taxon>Paenibacillus</taxon>
    </lineage>
</organism>
<reference evidence="3 4" key="1">
    <citation type="submission" date="2021-07" db="EMBL/GenBank/DDBJ databases">
        <title>Paenibacillus radiodurans sp. nov., isolated from the southeastern edge of Tengger Desert.</title>
        <authorList>
            <person name="Zhang G."/>
        </authorList>
    </citation>
    <scope>NUCLEOTIDE SEQUENCE [LARGE SCALE GENOMIC DNA]</scope>
    <source>
        <strain evidence="3 4">DT7-4</strain>
    </source>
</reference>
<gene>
    <name evidence="3" type="ORF">K0T92_21050</name>
</gene>
<dbReference type="Pfam" id="PF02655">
    <property type="entry name" value="ATP-grasp_3"/>
    <property type="match status" value="1"/>
</dbReference>
<evidence type="ECO:0000313" key="4">
    <source>
        <dbReference type="Proteomes" id="UP000812277"/>
    </source>
</evidence>
<keyword evidence="1" id="KW-0067">ATP-binding</keyword>
<dbReference type="SUPFAM" id="SSF56059">
    <property type="entry name" value="Glutathione synthetase ATP-binding domain-like"/>
    <property type="match status" value="1"/>
</dbReference>